<keyword evidence="6 7" id="KW-0472">Membrane</keyword>
<evidence type="ECO:0000313" key="10">
    <source>
        <dbReference type="Proteomes" id="UP000267208"/>
    </source>
</evidence>
<keyword evidence="5 7" id="KW-1133">Transmembrane helix</keyword>
<dbReference type="OrthoDB" id="243547at2"/>
<dbReference type="KEGG" id="lzh:D1B17_01665"/>
<feature type="domain" description="Sulfatase N-terminal" evidence="8">
    <location>
        <begin position="261"/>
        <end position="537"/>
    </location>
</feature>
<evidence type="ECO:0000256" key="7">
    <source>
        <dbReference type="SAM" id="Phobius"/>
    </source>
</evidence>
<sequence length="633" mass="71959">MRMFYLMHKENRAVGVLQILFMIASSFAVGFVLNYAQTNDLIFTTQIVFETNLNTYLLTVLILFVIYLGLYGIFNRFFYASAVYFIFFLIYAVADRLKVTYRSEPILPSDLLLLKNIKSLMSMVTTKLIVALVIVLIAAIVIFVLLERRFGKFMLRFKTIPRLIFVALTAFSIGIFYTASDTNSMTYKILAASGYTNLDSNINRSANSNGPMLTFLGNMYVDIMDKPANYSKEKMLSIVSKYQQEAKKINQNRDNNDLSKQTLIFVLSESFSDPTRVPNIKMNQDPMPNIRAIKDKTTSGLMMSSGYGGGTANMEYMTLTGLAMNQFSDTLQSPYTQVVNKQENPINIANNFQTSAAIHPYHGNFYNRNSVYQNFGIQTFRNIDTSGKLALKYKNTLPGMEYVSDDSAYNDALWQINQTSGGQFINLITMQNHMPYVNEYSSNEFKNTGAGVTDKNRDQVNNYAKGMSITDVATKDFLNKLDAIDKPITVVWYGDHLPGIYDNNDMYTYNVPEHETDYFIYSNKYAREHNYGTTKLDDATQVTDPNGFIPLALKQMNQKVTPYYALLTRVQEEVPAMAKSISDNTNSLYVDKNSKEVDEKNLTAKQKKLIDDYKLVQYDLTAGNNYSKSTINK</sequence>
<gene>
    <name evidence="9" type="ORF">D1B17_01665</name>
</gene>
<evidence type="ECO:0000256" key="5">
    <source>
        <dbReference type="ARBA" id="ARBA00022989"/>
    </source>
</evidence>
<keyword evidence="10" id="KW-1185">Reference proteome</keyword>
<reference evidence="10" key="1">
    <citation type="submission" date="2018-08" db="EMBL/GenBank/DDBJ databases">
        <title>Genome of Lactobacillus sp. HBUAS52074.</title>
        <authorList>
            <person name="Guo Z."/>
            <person name="Zhang Z.D."/>
        </authorList>
    </citation>
    <scope>NUCLEOTIDE SEQUENCE [LARGE SCALE GENOMIC DNA]</scope>
    <source>
        <strain evidence="10">HBUAS52074</strain>
    </source>
</reference>
<proteinExistence type="predicted"/>
<evidence type="ECO:0000259" key="8">
    <source>
        <dbReference type="Pfam" id="PF00884"/>
    </source>
</evidence>
<feature type="transmembrane region" description="Helical" evidence="7">
    <location>
        <begin position="159"/>
        <end position="179"/>
    </location>
</feature>
<dbReference type="PANTHER" id="PTHR47371:SF3">
    <property type="entry name" value="PHOSPHOGLYCEROL TRANSFERASE I"/>
    <property type="match status" value="1"/>
</dbReference>
<comment type="pathway">
    <text evidence="2">Cell wall biogenesis; lipoteichoic acid biosynthesis.</text>
</comment>
<evidence type="ECO:0000256" key="4">
    <source>
        <dbReference type="ARBA" id="ARBA00022692"/>
    </source>
</evidence>
<feature type="transmembrane region" description="Helical" evidence="7">
    <location>
        <begin position="53"/>
        <end position="70"/>
    </location>
</feature>
<dbReference type="CDD" id="cd16015">
    <property type="entry name" value="LTA_synthase"/>
    <property type="match status" value="1"/>
</dbReference>
<evidence type="ECO:0000256" key="1">
    <source>
        <dbReference type="ARBA" id="ARBA00004651"/>
    </source>
</evidence>
<dbReference type="GO" id="GO:0005886">
    <property type="term" value="C:plasma membrane"/>
    <property type="evidence" value="ECO:0007669"/>
    <property type="project" value="UniProtKB-SubCell"/>
</dbReference>
<evidence type="ECO:0000256" key="3">
    <source>
        <dbReference type="ARBA" id="ARBA00022475"/>
    </source>
</evidence>
<dbReference type="InterPro" id="IPR050448">
    <property type="entry name" value="OpgB/LTA_synthase_biosynth"/>
</dbReference>
<evidence type="ECO:0000256" key="6">
    <source>
        <dbReference type="ARBA" id="ARBA00023136"/>
    </source>
</evidence>
<keyword evidence="3" id="KW-1003">Cell membrane</keyword>
<keyword evidence="4 7" id="KW-0812">Transmembrane</keyword>
<dbReference type="AlphaFoldDB" id="A0A386PR98"/>
<dbReference type="InterPro" id="IPR000917">
    <property type="entry name" value="Sulfatase_N"/>
</dbReference>
<dbReference type="PANTHER" id="PTHR47371">
    <property type="entry name" value="LIPOTEICHOIC ACID SYNTHASE"/>
    <property type="match status" value="1"/>
</dbReference>
<name>A0A386PR98_9LACO</name>
<dbReference type="EMBL" id="CP031933">
    <property type="protein sequence ID" value="AYE37435.1"/>
    <property type="molecule type" value="Genomic_DNA"/>
</dbReference>
<evidence type="ECO:0000256" key="2">
    <source>
        <dbReference type="ARBA" id="ARBA00004936"/>
    </source>
</evidence>
<dbReference type="Pfam" id="PF00884">
    <property type="entry name" value="Sulfatase"/>
    <property type="match status" value="1"/>
</dbReference>
<dbReference type="Proteomes" id="UP000267208">
    <property type="component" value="Chromosome"/>
</dbReference>
<feature type="transmembrane region" description="Helical" evidence="7">
    <location>
        <begin position="77"/>
        <end position="94"/>
    </location>
</feature>
<dbReference type="InterPro" id="IPR017850">
    <property type="entry name" value="Alkaline_phosphatase_core_sf"/>
</dbReference>
<dbReference type="Gene3D" id="3.40.720.10">
    <property type="entry name" value="Alkaline Phosphatase, subunit A"/>
    <property type="match status" value="1"/>
</dbReference>
<accession>A0A386PR98</accession>
<feature type="transmembrane region" description="Helical" evidence="7">
    <location>
        <begin position="12"/>
        <end position="33"/>
    </location>
</feature>
<protein>
    <submittedName>
        <fullName evidence="9">Alkaline phosphatase family protein</fullName>
    </submittedName>
</protein>
<comment type="subcellular location">
    <subcellularLocation>
        <location evidence="1">Cell membrane</location>
        <topology evidence="1">Multi-pass membrane protein</topology>
    </subcellularLocation>
</comment>
<evidence type="ECO:0000313" key="9">
    <source>
        <dbReference type="EMBL" id="AYE37435.1"/>
    </source>
</evidence>
<organism evidence="9 10">
    <name type="scientific">Companilactobacillus zhachilii</name>
    <dbReference type="NCBI Taxonomy" id="2304606"/>
    <lineage>
        <taxon>Bacteria</taxon>
        <taxon>Bacillati</taxon>
        <taxon>Bacillota</taxon>
        <taxon>Bacilli</taxon>
        <taxon>Lactobacillales</taxon>
        <taxon>Lactobacillaceae</taxon>
        <taxon>Companilactobacillus</taxon>
    </lineage>
</organism>
<feature type="transmembrane region" description="Helical" evidence="7">
    <location>
        <begin position="128"/>
        <end position="147"/>
    </location>
</feature>